<dbReference type="AlphaFoldDB" id="A0A6M3J5X5"/>
<organism evidence="1">
    <name type="scientific">viral metagenome</name>
    <dbReference type="NCBI Taxonomy" id="1070528"/>
    <lineage>
        <taxon>unclassified sequences</taxon>
        <taxon>metagenomes</taxon>
        <taxon>organismal metagenomes</taxon>
    </lineage>
</organism>
<evidence type="ECO:0000313" key="1">
    <source>
        <dbReference type="EMBL" id="QJA64918.1"/>
    </source>
</evidence>
<dbReference type="EMBL" id="MT141529">
    <property type="protein sequence ID" value="QJA64918.1"/>
    <property type="molecule type" value="Genomic_DNA"/>
</dbReference>
<reference evidence="1" key="1">
    <citation type="submission" date="2020-03" db="EMBL/GenBank/DDBJ databases">
        <title>The deep terrestrial virosphere.</title>
        <authorList>
            <person name="Holmfeldt K."/>
            <person name="Nilsson E."/>
            <person name="Simone D."/>
            <person name="Lopez-Fernandez M."/>
            <person name="Wu X."/>
            <person name="de Brujin I."/>
            <person name="Lundin D."/>
            <person name="Andersson A."/>
            <person name="Bertilsson S."/>
            <person name="Dopson M."/>
        </authorList>
    </citation>
    <scope>NUCLEOTIDE SEQUENCE</scope>
    <source>
        <strain evidence="2">MM415A00259</strain>
        <strain evidence="1">MM415B00452</strain>
    </source>
</reference>
<proteinExistence type="predicted"/>
<evidence type="ECO:0000313" key="2">
    <source>
        <dbReference type="EMBL" id="QJA83724.1"/>
    </source>
</evidence>
<sequence length="67" mass="7971">MKKKDYNRFKEFICVLFGHDFSKYSSKKEMPENFMLEEKWECTNCGLSIYDESGTIQRARETFKIGG</sequence>
<gene>
    <name evidence="2" type="ORF">MM415A00259_0049</name>
    <name evidence="1" type="ORF">MM415B00452_0019</name>
</gene>
<name>A0A6M3J5X5_9ZZZZ</name>
<accession>A0A6M3J5X5</accession>
<dbReference type="EMBL" id="MT142516">
    <property type="protein sequence ID" value="QJA83724.1"/>
    <property type="molecule type" value="Genomic_DNA"/>
</dbReference>
<protein>
    <submittedName>
        <fullName evidence="1">Uncharacterized protein</fullName>
    </submittedName>
</protein>